<name>A0A1M7DQW5_9RHOB</name>
<sequence>MGMHSGAADGDLNFPIHTLLGKNLWPRWPFSIEKPQQGTPYGPNPYLTVT</sequence>
<accession>A0A1M7DQW5</accession>
<dbReference type="Proteomes" id="UP000184191">
    <property type="component" value="Unassembled WGS sequence"/>
</dbReference>
<evidence type="ECO:0000313" key="2">
    <source>
        <dbReference type="Proteomes" id="UP000184191"/>
    </source>
</evidence>
<dbReference type="EMBL" id="FRBN01000047">
    <property type="protein sequence ID" value="SHL81797.1"/>
    <property type="molecule type" value="Genomic_DNA"/>
</dbReference>
<organism evidence="1 2">
    <name type="scientific">Roseovarius marisflavi</name>
    <dbReference type="NCBI Taxonomy" id="1054996"/>
    <lineage>
        <taxon>Bacteria</taxon>
        <taxon>Pseudomonadati</taxon>
        <taxon>Pseudomonadota</taxon>
        <taxon>Alphaproteobacteria</taxon>
        <taxon>Rhodobacterales</taxon>
        <taxon>Roseobacteraceae</taxon>
        <taxon>Roseovarius</taxon>
    </lineage>
</organism>
<keyword evidence="2" id="KW-1185">Reference proteome</keyword>
<protein>
    <submittedName>
        <fullName evidence="1">Uncharacterized protein</fullName>
    </submittedName>
</protein>
<gene>
    <name evidence="1" type="ORF">SAMN05444414_1476</name>
</gene>
<reference evidence="2" key="1">
    <citation type="submission" date="2016-11" db="EMBL/GenBank/DDBJ databases">
        <authorList>
            <person name="Varghese N."/>
            <person name="Submissions S."/>
        </authorList>
    </citation>
    <scope>NUCLEOTIDE SEQUENCE [LARGE SCALE GENOMIC DNA]</scope>
    <source>
        <strain evidence="2">DSM 29327</strain>
    </source>
</reference>
<dbReference type="AlphaFoldDB" id="A0A1M7DQW5"/>
<proteinExistence type="predicted"/>
<evidence type="ECO:0000313" key="1">
    <source>
        <dbReference type="EMBL" id="SHL81797.1"/>
    </source>
</evidence>